<keyword evidence="3" id="KW-1185">Reference proteome</keyword>
<evidence type="ECO:0000256" key="1">
    <source>
        <dbReference type="SAM" id="MobiDB-lite"/>
    </source>
</evidence>
<comment type="caution">
    <text evidence="2">The sequence shown here is derived from an EMBL/GenBank/DDBJ whole genome shotgun (WGS) entry which is preliminary data.</text>
</comment>
<dbReference type="Proteomes" id="UP001600650">
    <property type="component" value="Unassembled WGS sequence"/>
</dbReference>
<feature type="compositionally biased region" description="Low complexity" evidence="1">
    <location>
        <begin position="56"/>
        <end position="72"/>
    </location>
</feature>
<name>A0ABW6JJ55_STRCE</name>
<feature type="region of interest" description="Disordered" evidence="1">
    <location>
        <begin position="35"/>
        <end position="105"/>
    </location>
</feature>
<reference evidence="2 3" key="1">
    <citation type="submission" date="2024-09" db="EMBL/GenBank/DDBJ databases">
        <title>The Natural Products Discovery Center: Release of the First 8490 Sequenced Strains for Exploring Actinobacteria Biosynthetic Diversity.</title>
        <authorList>
            <person name="Kalkreuter E."/>
            <person name="Kautsar S.A."/>
            <person name="Yang D."/>
            <person name="Bader C.D."/>
            <person name="Teijaro C.N."/>
            <person name="Fluegel L."/>
            <person name="Davis C.M."/>
            <person name="Simpson J.R."/>
            <person name="Lauterbach L."/>
            <person name="Steele A.D."/>
            <person name="Gui C."/>
            <person name="Meng S."/>
            <person name="Li G."/>
            <person name="Viehrig K."/>
            <person name="Ye F."/>
            <person name="Su P."/>
            <person name="Kiefer A.F."/>
            <person name="Nichols A."/>
            <person name="Cepeda A.J."/>
            <person name="Yan W."/>
            <person name="Fan B."/>
            <person name="Jiang Y."/>
            <person name="Adhikari A."/>
            <person name="Zheng C.-J."/>
            <person name="Schuster L."/>
            <person name="Cowan T.M."/>
            <person name="Smanski M.J."/>
            <person name="Chevrette M.G."/>
            <person name="De Carvalho L.P.S."/>
            <person name="Shen B."/>
        </authorList>
    </citation>
    <scope>NUCLEOTIDE SEQUENCE [LARGE SCALE GENOMIC DNA]</scope>
    <source>
        <strain evidence="2 3">NPDC057399</strain>
    </source>
</reference>
<evidence type="ECO:0000313" key="2">
    <source>
        <dbReference type="EMBL" id="MFE7965413.1"/>
    </source>
</evidence>
<gene>
    <name evidence="2" type="ORF">ACFU0X_20655</name>
</gene>
<accession>A0ABW6JJ55</accession>
<evidence type="ECO:0000313" key="3">
    <source>
        <dbReference type="Proteomes" id="UP001600650"/>
    </source>
</evidence>
<sequence length="105" mass="10746">MSLLHQPHPWIGRTVTDTATGRRGTLRAVAPEPRSVQPVAWLHPEGGGPEWTTDLDALTDPAPITPDTTPATPRHRTAGGAGGATALHPGGAGGRPGSSQPLAAR</sequence>
<evidence type="ECO:0008006" key="4">
    <source>
        <dbReference type="Google" id="ProtNLM"/>
    </source>
</evidence>
<dbReference type="RefSeq" id="WP_381727282.1">
    <property type="nucleotide sequence ID" value="NZ_JBHVBU010000058.1"/>
</dbReference>
<feature type="region of interest" description="Disordered" evidence="1">
    <location>
        <begin position="1"/>
        <end position="23"/>
    </location>
</feature>
<protein>
    <recommendedName>
        <fullName evidence="4">DUF1918 domain-containing protein</fullName>
    </recommendedName>
</protein>
<dbReference type="EMBL" id="JBHVBU010000058">
    <property type="protein sequence ID" value="MFE7965413.1"/>
    <property type="molecule type" value="Genomic_DNA"/>
</dbReference>
<proteinExistence type="predicted"/>
<organism evidence="2 3">
    <name type="scientific">Streptomyces cellulosae</name>
    <dbReference type="NCBI Taxonomy" id="1968"/>
    <lineage>
        <taxon>Bacteria</taxon>
        <taxon>Bacillati</taxon>
        <taxon>Actinomycetota</taxon>
        <taxon>Actinomycetes</taxon>
        <taxon>Kitasatosporales</taxon>
        <taxon>Streptomycetaceae</taxon>
        <taxon>Streptomyces</taxon>
    </lineage>
</organism>